<feature type="transmembrane region" description="Helical" evidence="1">
    <location>
        <begin position="41"/>
        <end position="64"/>
    </location>
</feature>
<keyword evidence="3" id="KW-1185">Reference proteome</keyword>
<dbReference type="AlphaFoldDB" id="A0A497WEQ5"/>
<evidence type="ECO:0000256" key="1">
    <source>
        <dbReference type="SAM" id="Phobius"/>
    </source>
</evidence>
<keyword evidence="1" id="KW-0812">Transmembrane</keyword>
<dbReference type="Proteomes" id="UP000269157">
    <property type="component" value="Unassembled WGS sequence"/>
</dbReference>
<accession>A0A497WEQ5</accession>
<protein>
    <submittedName>
        <fullName evidence="2">Uncharacterized protein DUF2798</fullName>
    </submittedName>
</protein>
<gene>
    <name evidence="2" type="ORF">BCF46_1812</name>
</gene>
<keyword evidence="1" id="KW-0472">Membrane</keyword>
<proteinExistence type="predicted"/>
<dbReference type="InterPro" id="IPR021529">
    <property type="entry name" value="DUF2798"/>
</dbReference>
<reference evidence="2 3" key="1">
    <citation type="submission" date="2018-10" db="EMBL/GenBank/DDBJ databases">
        <title>Genomic Encyclopedia of Archaeal and Bacterial Type Strains, Phase II (KMG-II): from individual species to whole genera.</title>
        <authorList>
            <person name="Goeker M."/>
        </authorList>
    </citation>
    <scope>NUCLEOTIDE SEQUENCE [LARGE SCALE GENOMIC DNA]</scope>
    <source>
        <strain evidence="2 3">DSM 29466</strain>
    </source>
</reference>
<name>A0A497WEQ5_9RHOB</name>
<evidence type="ECO:0000313" key="2">
    <source>
        <dbReference type="EMBL" id="RLJ51598.1"/>
    </source>
</evidence>
<comment type="caution">
    <text evidence="2">The sequence shown here is derived from an EMBL/GenBank/DDBJ whole genome shotgun (WGS) entry which is preliminary data.</text>
</comment>
<organism evidence="2 3">
    <name type="scientific">Litoreibacter meonggei</name>
    <dbReference type="NCBI Taxonomy" id="1049199"/>
    <lineage>
        <taxon>Bacteria</taxon>
        <taxon>Pseudomonadati</taxon>
        <taxon>Pseudomonadota</taxon>
        <taxon>Alphaproteobacteria</taxon>
        <taxon>Rhodobacterales</taxon>
        <taxon>Roseobacteraceae</taxon>
        <taxon>Litoreibacter</taxon>
    </lineage>
</organism>
<evidence type="ECO:0000313" key="3">
    <source>
        <dbReference type="Proteomes" id="UP000269157"/>
    </source>
</evidence>
<keyword evidence="1" id="KW-1133">Transmembrane helix</keyword>
<sequence>MTRSLLAHLLFSAVTSALMSSLVCGVATYRMVGASAAFMHVWSGAWFFAWPIAFVVLVSIGPLVRKTVYRGCKCPMAVPVDQAEEPNRITR</sequence>
<dbReference type="Pfam" id="PF11391">
    <property type="entry name" value="DUF2798"/>
    <property type="match status" value="1"/>
</dbReference>
<dbReference type="OrthoDB" id="7159403at2"/>
<dbReference type="RefSeq" id="WP_121023432.1">
    <property type="nucleotide sequence ID" value="NZ_RCCE01000003.1"/>
</dbReference>
<dbReference type="EMBL" id="RCCE01000003">
    <property type="protein sequence ID" value="RLJ51598.1"/>
    <property type="molecule type" value="Genomic_DNA"/>
</dbReference>